<reference evidence="1 2" key="1">
    <citation type="journal article" date="2019" name="Int. J. Syst. Evol. Microbiol.">
        <title>The Global Catalogue of Microorganisms (GCM) 10K type strain sequencing project: providing services to taxonomists for standard genome sequencing and annotation.</title>
        <authorList>
            <consortium name="The Broad Institute Genomics Platform"/>
            <consortium name="The Broad Institute Genome Sequencing Center for Infectious Disease"/>
            <person name="Wu L."/>
            <person name="Ma J."/>
        </authorList>
    </citation>
    <scope>NUCLEOTIDE SEQUENCE [LARGE SCALE GENOMIC DNA]</scope>
    <source>
        <strain evidence="1 2">JCM 14307</strain>
    </source>
</reference>
<sequence>MKYCCPVAYFCPHRSDVACYAHGGSDPCCMAEDEHECLDDMYGAEDGMSLGDGYICERCGDYVMTGVSHGPETEEGFPRKHPIRPDPPGFVVYTVDEIFDLADRPGLLVSGRIGAGRIAPGMTLYTYQRTPVLILGIEFTPDRTRTTLLISRTDRRLVPPTSVLRS</sequence>
<dbReference type="EMBL" id="BAAANF010000017">
    <property type="protein sequence ID" value="GAA1698877.1"/>
    <property type="molecule type" value="Genomic_DNA"/>
</dbReference>
<dbReference type="Proteomes" id="UP001500280">
    <property type="component" value="Unassembled WGS sequence"/>
</dbReference>
<evidence type="ECO:0000313" key="1">
    <source>
        <dbReference type="EMBL" id="GAA1698877.1"/>
    </source>
</evidence>
<keyword evidence="2" id="KW-1185">Reference proteome</keyword>
<evidence type="ECO:0000313" key="2">
    <source>
        <dbReference type="Proteomes" id="UP001500280"/>
    </source>
</evidence>
<name>A0ABN2I5L4_9ACTN</name>
<proteinExistence type="predicted"/>
<organism evidence="1 2">
    <name type="scientific">Kribbella yunnanensis</name>
    <dbReference type="NCBI Taxonomy" id="190194"/>
    <lineage>
        <taxon>Bacteria</taxon>
        <taxon>Bacillati</taxon>
        <taxon>Actinomycetota</taxon>
        <taxon>Actinomycetes</taxon>
        <taxon>Propionibacteriales</taxon>
        <taxon>Kribbellaceae</taxon>
        <taxon>Kribbella</taxon>
    </lineage>
</organism>
<comment type="caution">
    <text evidence="1">The sequence shown here is derived from an EMBL/GenBank/DDBJ whole genome shotgun (WGS) entry which is preliminary data.</text>
</comment>
<accession>A0ABN2I5L4</accession>
<gene>
    <name evidence="1" type="ORF">GCM10009745_51690</name>
</gene>
<protein>
    <submittedName>
        <fullName evidence="1">Uncharacterized protein</fullName>
    </submittedName>
</protein>